<accession>A0ABZ1SZF3</accession>
<keyword evidence="2" id="KW-1185">Reference proteome</keyword>
<organism evidence="1 2">
    <name type="scientific">Microbispora hainanensis</name>
    <dbReference type="NCBI Taxonomy" id="568844"/>
    <lineage>
        <taxon>Bacteria</taxon>
        <taxon>Bacillati</taxon>
        <taxon>Actinomycetota</taxon>
        <taxon>Actinomycetes</taxon>
        <taxon>Streptosporangiales</taxon>
        <taxon>Streptosporangiaceae</taxon>
        <taxon>Microbispora</taxon>
    </lineage>
</organism>
<gene>
    <name evidence="1" type="ORF">OG913_13075</name>
</gene>
<evidence type="ECO:0000313" key="1">
    <source>
        <dbReference type="EMBL" id="WUP77892.1"/>
    </source>
</evidence>
<dbReference type="RefSeq" id="WP_328710417.1">
    <property type="nucleotide sequence ID" value="NZ_CP108085.1"/>
</dbReference>
<dbReference type="EMBL" id="CP108085">
    <property type="protein sequence ID" value="WUP77892.1"/>
    <property type="molecule type" value="Genomic_DNA"/>
</dbReference>
<dbReference type="Proteomes" id="UP001432011">
    <property type="component" value="Chromosome"/>
</dbReference>
<sequence>MRNKSANPGSDLPQRKYEHARDVVLREYTTRSQASAALAYAYLIEFVGRAAATGSRQAWEKAWSQRDLCQRQLWAGHRPNAASHVKILDPLRPLLLFQETDTVRLPRALAPAVVRLTRTPHGAIRFKEHYLYVLTPGNDILVHPVPVPARDLLFPWPRAHFNGVRHPHLSPGGAPVVSAGELCLFGDDDGVSAVAFNTRSGHYHPPPISALGMHDACRETFGLESDRILFLTMGPSPGDACHGG</sequence>
<evidence type="ECO:0008006" key="3">
    <source>
        <dbReference type="Google" id="ProtNLM"/>
    </source>
</evidence>
<protein>
    <recommendedName>
        <fullName evidence="3">DUF4238 domain-containing protein</fullName>
    </recommendedName>
</protein>
<reference evidence="1" key="1">
    <citation type="submission" date="2022-10" db="EMBL/GenBank/DDBJ databases">
        <title>The complete genomes of actinobacterial strains from the NBC collection.</title>
        <authorList>
            <person name="Joergensen T.S."/>
            <person name="Alvarez Arevalo M."/>
            <person name="Sterndorff E.B."/>
            <person name="Faurdal D."/>
            <person name="Vuksanovic O."/>
            <person name="Mourched A.-S."/>
            <person name="Charusanti P."/>
            <person name="Shaw S."/>
            <person name="Blin K."/>
            <person name="Weber T."/>
        </authorList>
    </citation>
    <scope>NUCLEOTIDE SEQUENCE</scope>
    <source>
        <strain evidence="1">NBC_00254</strain>
    </source>
</reference>
<proteinExistence type="predicted"/>
<evidence type="ECO:0000313" key="2">
    <source>
        <dbReference type="Proteomes" id="UP001432011"/>
    </source>
</evidence>
<name>A0ABZ1SZF3_9ACTN</name>